<dbReference type="Proteomes" id="UP000321199">
    <property type="component" value="Chromosome"/>
</dbReference>
<feature type="chain" id="PRO_5022881353" evidence="1">
    <location>
        <begin position="16"/>
        <end position="959"/>
    </location>
</feature>
<reference evidence="2 3" key="1">
    <citation type="submission" date="2019-07" db="EMBL/GenBank/DDBJ databases">
        <title>Complete genome sequence of Comamonas sp. NLF 7-7 isolated from livestock.</title>
        <authorList>
            <person name="Kim D.H."/>
            <person name="Kim J.G."/>
        </authorList>
    </citation>
    <scope>NUCLEOTIDE SEQUENCE [LARGE SCALE GENOMIC DNA]</scope>
    <source>
        <strain evidence="2 3">NLF 7-7</strain>
    </source>
</reference>
<keyword evidence="3" id="KW-1185">Reference proteome</keyword>
<evidence type="ECO:0000256" key="1">
    <source>
        <dbReference type="SAM" id="SignalP"/>
    </source>
</evidence>
<evidence type="ECO:0000313" key="2">
    <source>
        <dbReference type="EMBL" id="QEA13107.1"/>
    </source>
</evidence>
<feature type="signal peptide" evidence="1">
    <location>
        <begin position="1"/>
        <end position="15"/>
    </location>
</feature>
<gene>
    <name evidence="2" type="ORF">FOZ74_08720</name>
</gene>
<dbReference type="PROSITE" id="PS51257">
    <property type="entry name" value="PROKAR_LIPOPROTEIN"/>
    <property type="match status" value="1"/>
</dbReference>
<organism evidence="2 3">
    <name type="scientific">Comamonas flocculans</name>
    <dbReference type="NCBI Taxonomy" id="2597701"/>
    <lineage>
        <taxon>Bacteria</taxon>
        <taxon>Pseudomonadati</taxon>
        <taxon>Pseudomonadota</taxon>
        <taxon>Betaproteobacteria</taxon>
        <taxon>Burkholderiales</taxon>
        <taxon>Comamonadaceae</taxon>
        <taxon>Comamonas</taxon>
    </lineage>
</organism>
<sequence length="959" mass="104211">MKPLTWMRGMTVAMAALLLAACGGGDGPSTPAPAGNESSRIYMLAAASGQLQPGDSPTQWTLVLDQPEPSAFWFEDRPLRGSGEQALADYVGTTWARVYGSIAPHATLHFQKSGDADLQALYAALGRPAYDAAARQLRVPLTIHANSVQTDGGALNIANLFLQVLNNAVDDQGAAFYLQHAGQASLQPEGASGQYRLVLDGVVDTTLLVASAPSRYSEGRSTADFSAAWNESFAGSAPNTAYYGSTGTGQVQLYFLTLGAPQYDASTRTLSYAATVLGGGGPAQALALEQVTLNIDSAPFDAGASVQCKDYNGKPVAVPPKTITLYNNSPGVIYPVLTVGAKSTVDQWLQGCLRTSQPHAESHVYKLFVNEGTGLAPQTSVTITLPLYSELAAPEQGHITWWNGGRVILADDSTRLQQASDHKLQATPQGVSCQGRATTCRLSTYSNAAGLPVNIYAQLSEYTFGDSVEVSGQAQRLLKPENVGYNISYVDHVYMPVAIGVKNNPYIGYSGSARSLESFRNTLHAFLASPAGQGWPVYNMNQLRLPGGYNIFEERKDVLAPNADLPVLPAAGSPPVLTVLECFQGKCTDGQKTTLRFGAAVQNMQNLWGSCLDWGAEDMTQYVTARIDCSKPQLRNLLDKMGAVQRFFAQNHADYLQMYRQGKCSGATPEKPVFNFWDAIRHIYGWVPFNEGCGADANPLVHTKIAGWDHAKIQFMYIHDLQYNYLNPAYANHPEWQFNPYVRLIHEDLGMSAYSFSVDDAVGFMSELGDGLIFAVGSPNGLENQEQFNYSDGFSVAIGVTALLERNPTQPLLKRYGVCVLNRSASDPQCENIHQDVIMPGNSQISGFRVGTVKSGAHSGYPLKIRFTDLDDNVYTLRVNEPFATCPADLDDSKCPTNKERIVDQESCIVIDRNGKEASKSKEWCRGANPNQKREKKEAQVIKNFLSFPEPVDYYGKQQ</sequence>
<dbReference type="RefSeq" id="WP_146912700.1">
    <property type="nucleotide sequence ID" value="NZ_CP042344.1"/>
</dbReference>
<keyword evidence="1" id="KW-0732">Signal</keyword>
<dbReference type="OrthoDB" id="8856867at2"/>
<name>A0A5B8RZ09_9BURK</name>
<dbReference type="AlphaFoldDB" id="A0A5B8RZ09"/>
<evidence type="ECO:0000313" key="3">
    <source>
        <dbReference type="Proteomes" id="UP000321199"/>
    </source>
</evidence>
<accession>A0A5B8RZ09</accession>
<dbReference type="EMBL" id="CP042344">
    <property type="protein sequence ID" value="QEA13107.1"/>
    <property type="molecule type" value="Genomic_DNA"/>
</dbReference>
<proteinExistence type="predicted"/>
<dbReference type="KEGG" id="cof:FOZ74_08720"/>
<protein>
    <submittedName>
        <fullName evidence="2">Uncharacterized protein</fullName>
    </submittedName>
</protein>